<dbReference type="STRING" id="649747.HMPREF0083_05715"/>
<evidence type="ECO:0000313" key="2">
    <source>
        <dbReference type="Proteomes" id="UP000016511"/>
    </source>
</evidence>
<organism evidence="1 2">
    <name type="scientific">Aneurinibacillus aneurinilyticus ATCC 12856</name>
    <dbReference type="NCBI Taxonomy" id="649747"/>
    <lineage>
        <taxon>Bacteria</taxon>
        <taxon>Bacillati</taxon>
        <taxon>Bacillota</taxon>
        <taxon>Bacilli</taxon>
        <taxon>Bacillales</taxon>
        <taxon>Paenibacillaceae</taxon>
        <taxon>Aneurinibacillus group</taxon>
        <taxon>Aneurinibacillus</taxon>
    </lineage>
</organism>
<accession>U1XZC4</accession>
<gene>
    <name evidence="1" type="ORF">HMPREF0083_05715</name>
</gene>
<protein>
    <submittedName>
        <fullName evidence="1">Uncharacterized protein</fullName>
    </submittedName>
</protein>
<sequence>MHTTIRILQYDVRKWNYVKLSLILLKKVTLKIAFLNAKDFQYVGWCKSEMGSQI</sequence>
<dbReference type="Proteomes" id="UP000016511">
    <property type="component" value="Unassembled WGS sequence"/>
</dbReference>
<dbReference type="EMBL" id="AWSJ01000360">
    <property type="protein sequence ID" value="ERI05322.1"/>
    <property type="molecule type" value="Genomic_DNA"/>
</dbReference>
<comment type="caution">
    <text evidence="1">The sequence shown here is derived from an EMBL/GenBank/DDBJ whole genome shotgun (WGS) entry which is preliminary data.</text>
</comment>
<reference evidence="1 2" key="1">
    <citation type="submission" date="2013-08" db="EMBL/GenBank/DDBJ databases">
        <authorList>
            <person name="Weinstock G."/>
            <person name="Sodergren E."/>
            <person name="Wylie T."/>
            <person name="Fulton L."/>
            <person name="Fulton R."/>
            <person name="Fronick C."/>
            <person name="O'Laughlin M."/>
            <person name="Godfrey J."/>
            <person name="Miner T."/>
            <person name="Herter B."/>
            <person name="Appelbaum E."/>
            <person name="Cordes M."/>
            <person name="Lek S."/>
            <person name="Wollam A."/>
            <person name="Pepin K.H."/>
            <person name="Palsikar V.B."/>
            <person name="Mitreva M."/>
            <person name="Wilson R.K."/>
        </authorList>
    </citation>
    <scope>NUCLEOTIDE SEQUENCE [LARGE SCALE GENOMIC DNA]</scope>
    <source>
        <strain evidence="1 2">ATCC 12856</strain>
    </source>
</reference>
<dbReference type="AlphaFoldDB" id="U1XZC4"/>
<proteinExistence type="predicted"/>
<dbReference type="HOGENOM" id="CLU_3039889_0_0_9"/>
<evidence type="ECO:0000313" key="1">
    <source>
        <dbReference type="EMBL" id="ERI05322.1"/>
    </source>
</evidence>
<keyword evidence="2" id="KW-1185">Reference proteome</keyword>
<name>U1XZC4_ANEAE</name>